<name>A0A3M7RG57_BRAPC</name>
<evidence type="ECO:0000313" key="1">
    <source>
        <dbReference type="EMBL" id="RNA22225.1"/>
    </source>
</evidence>
<keyword evidence="2" id="KW-1185">Reference proteome</keyword>
<dbReference type="EMBL" id="REGN01003512">
    <property type="protein sequence ID" value="RNA22225.1"/>
    <property type="molecule type" value="Genomic_DNA"/>
</dbReference>
<dbReference type="AlphaFoldDB" id="A0A3M7RG57"/>
<protein>
    <submittedName>
        <fullName evidence="1">Uncharacterized protein</fullName>
    </submittedName>
</protein>
<reference evidence="1 2" key="1">
    <citation type="journal article" date="2018" name="Sci. Rep.">
        <title>Genomic signatures of local adaptation to the degree of environmental predictability in rotifers.</title>
        <authorList>
            <person name="Franch-Gras L."/>
            <person name="Hahn C."/>
            <person name="Garcia-Roger E.M."/>
            <person name="Carmona M.J."/>
            <person name="Serra M."/>
            <person name="Gomez A."/>
        </authorList>
    </citation>
    <scope>NUCLEOTIDE SEQUENCE [LARGE SCALE GENOMIC DNA]</scope>
    <source>
        <strain evidence="1">HYR1</strain>
    </source>
</reference>
<evidence type="ECO:0000313" key="2">
    <source>
        <dbReference type="Proteomes" id="UP000276133"/>
    </source>
</evidence>
<sequence>MKQIKKILYDKTFQKSPYLYLKINFFDKNLKNCITFFPKMTKKDLVFQFYPFEKSQFKTFKLAFFKRGKKCDCCKKYLE</sequence>
<dbReference type="Proteomes" id="UP000276133">
    <property type="component" value="Unassembled WGS sequence"/>
</dbReference>
<accession>A0A3M7RG57</accession>
<proteinExistence type="predicted"/>
<gene>
    <name evidence="1" type="ORF">BpHYR1_006969</name>
</gene>
<organism evidence="1 2">
    <name type="scientific">Brachionus plicatilis</name>
    <name type="common">Marine rotifer</name>
    <name type="synonym">Brachionus muelleri</name>
    <dbReference type="NCBI Taxonomy" id="10195"/>
    <lineage>
        <taxon>Eukaryota</taxon>
        <taxon>Metazoa</taxon>
        <taxon>Spiralia</taxon>
        <taxon>Gnathifera</taxon>
        <taxon>Rotifera</taxon>
        <taxon>Eurotatoria</taxon>
        <taxon>Monogononta</taxon>
        <taxon>Pseudotrocha</taxon>
        <taxon>Ploima</taxon>
        <taxon>Brachionidae</taxon>
        <taxon>Brachionus</taxon>
    </lineage>
</organism>
<comment type="caution">
    <text evidence="1">The sequence shown here is derived from an EMBL/GenBank/DDBJ whole genome shotgun (WGS) entry which is preliminary data.</text>
</comment>